<evidence type="ECO:0000313" key="3">
    <source>
        <dbReference type="Proteomes" id="UP000317909"/>
    </source>
</evidence>
<proteinExistence type="predicted"/>
<dbReference type="EMBL" id="CP036339">
    <property type="protein sequence ID" value="QDT72510.1"/>
    <property type="molecule type" value="Genomic_DNA"/>
</dbReference>
<dbReference type="AlphaFoldDB" id="A0A517TVW3"/>
<dbReference type="RefSeq" id="WP_145432070.1">
    <property type="nucleotide sequence ID" value="NZ_CP036339.1"/>
</dbReference>
<evidence type="ECO:0000256" key="1">
    <source>
        <dbReference type="SAM" id="Phobius"/>
    </source>
</evidence>
<evidence type="ECO:0000313" key="2">
    <source>
        <dbReference type="EMBL" id="QDT72510.1"/>
    </source>
</evidence>
<reference evidence="2 3" key="1">
    <citation type="submission" date="2019-02" db="EMBL/GenBank/DDBJ databases">
        <title>Deep-cultivation of Planctomycetes and their phenomic and genomic characterization uncovers novel biology.</title>
        <authorList>
            <person name="Wiegand S."/>
            <person name="Jogler M."/>
            <person name="Boedeker C."/>
            <person name="Pinto D."/>
            <person name="Vollmers J."/>
            <person name="Rivas-Marin E."/>
            <person name="Kohn T."/>
            <person name="Peeters S.H."/>
            <person name="Heuer A."/>
            <person name="Rast P."/>
            <person name="Oberbeckmann S."/>
            <person name="Bunk B."/>
            <person name="Jeske O."/>
            <person name="Meyerdierks A."/>
            <person name="Storesund J.E."/>
            <person name="Kallscheuer N."/>
            <person name="Luecker S."/>
            <person name="Lage O.M."/>
            <person name="Pohl T."/>
            <person name="Merkel B.J."/>
            <person name="Hornburger P."/>
            <person name="Mueller R.-W."/>
            <person name="Bruemmer F."/>
            <person name="Labrenz M."/>
            <person name="Spormann A.M."/>
            <person name="Op den Camp H."/>
            <person name="Overmann J."/>
            <person name="Amann R."/>
            <person name="Jetten M.S.M."/>
            <person name="Mascher T."/>
            <person name="Medema M.H."/>
            <person name="Devos D.P."/>
            <person name="Kaster A.-K."/>
            <person name="Ovreas L."/>
            <person name="Rohde M."/>
            <person name="Galperin M.Y."/>
            <person name="Jogler C."/>
        </authorList>
    </citation>
    <scope>NUCLEOTIDE SEQUENCE [LARGE SCALE GENOMIC DNA]</scope>
    <source>
        <strain evidence="2 3">I41</strain>
    </source>
</reference>
<dbReference type="KEGG" id="llh:I41_16900"/>
<organism evidence="2 3">
    <name type="scientific">Lacipirellula limnantheis</name>
    <dbReference type="NCBI Taxonomy" id="2528024"/>
    <lineage>
        <taxon>Bacteria</taxon>
        <taxon>Pseudomonadati</taxon>
        <taxon>Planctomycetota</taxon>
        <taxon>Planctomycetia</taxon>
        <taxon>Pirellulales</taxon>
        <taxon>Lacipirellulaceae</taxon>
        <taxon>Lacipirellula</taxon>
    </lineage>
</organism>
<accession>A0A517TVW3</accession>
<dbReference type="OrthoDB" id="283033at2"/>
<feature type="transmembrane region" description="Helical" evidence="1">
    <location>
        <begin position="12"/>
        <end position="33"/>
    </location>
</feature>
<keyword evidence="1" id="KW-1133">Transmembrane helix</keyword>
<sequence>MPAKKTFNPFYVLLIPAGLVFAVTAFAYGYMAFQAVNAIRAEAGAHAGHPLFQWLRAHGDAALLIELALLAVLTVAAIATDKLWDRAAKERQGIECEVNRR</sequence>
<protein>
    <submittedName>
        <fullName evidence="2">Uncharacterized protein</fullName>
    </submittedName>
</protein>
<feature type="transmembrane region" description="Helical" evidence="1">
    <location>
        <begin position="61"/>
        <end position="79"/>
    </location>
</feature>
<keyword evidence="1" id="KW-0812">Transmembrane</keyword>
<name>A0A517TVW3_9BACT</name>
<dbReference type="Proteomes" id="UP000317909">
    <property type="component" value="Chromosome"/>
</dbReference>
<gene>
    <name evidence="2" type="ORF">I41_16900</name>
</gene>
<keyword evidence="1" id="KW-0472">Membrane</keyword>
<keyword evidence="3" id="KW-1185">Reference proteome</keyword>